<dbReference type="Proteomes" id="UP000789342">
    <property type="component" value="Unassembled WGS sequence"/>
</dbReference>
<protein>
    <submittedName>
        <fullName evidence="2">15819_t:CDS:1</fullName>
    </submittedName>
</protein>
<evidence type="ECO:0000313" key="3">
    <source>
        <dbReference type="Proteomes" id="UP000789342"/>
    </source>
</evidence>
<feature type="compositionally biased region" description="Acidic residues" evidence="1">
    <location>
        <begin position="81"/>
        <end position="90"/>
    </location>
</feature>
<feature type="non-terminal residue" evidence="2">
    <location>
        <position position="1"/>
    </location>
</feature>
<feature type="region of interest" description="Disordered" evidence="1">
    <location>
        <begin position="117"/>
        <end position="170"/>
    </location>
</feature>
<gene>
    <name evidence="2" type="ORF">AMORRO_LOCUS9854</name>
</gene>
<organism evidence="2 3">
    <name type="scientific">Acaulospora morrowiae</name>
    <dbReference type="NCBI Taxonomy" id="94023"/>
    <lineage>
        <taxon>Eukaryota</taxon>
        <taxon>Fungi</taxon>
        <taxon>Fungi incertae sedis</taxon>
        <taxon>Mucoromycota</taxon>
        <taxon>Glomeromycotina</taxon>
        <taxon>Glomeromycetes</taxon>
        <taxon>Diversisporales</taxon>
        <taxon>Acaulosporaceae</taxon>
        <taxon>Acaulospora</taxon>
    </lineage>
</organism>
<name>A0A9N9H0H4_9GLOM</name>
<feature type="region of interest" description="Disordered" evidence="1">
    <location>
        <begin position="1"/>
        <end position="100"/>
    </location>
</feature>
<proteinExistence type="predicted"/>
<feature type="compositionally biased region" description="Acidic residues" evidence="1">
    <location>
        <begin position="24"/>
        <end position="64"/>
    </location>
</feature>
<evidence type="ECO:0000313" key="2">
    <source>
        <dbReference type="EMBL" id="CAG8648703.1"/>
    </source>
</evidence>
<comment type="caution">
    <text evidence="2">The sequence shown here is derived from an EMBL/GenBank/DDBJ whole genome shotgun (WGS) entry which is preliminary data.</text>
</comment>
<accession>A0A9N9H0H4</accession>
<dbReference type="AlphaFoldDB" id="A0A9N9H0H4"/>
<feature type="compositionally biased region" description="Basic and acidic residues" evidence="1">
    <location>
        <begin position="91"/>
        <end position="100"/>
    </location>
</feature>
<dbReference type="EMBL" id="CAJVPV010010183">
    <property type="protein sequence ID" value="CAG8648703.1"/>
    <property type="molecule type" value="Genomic_DNA"/>
</dbReference>
<reference evidence="2" key="1">
    <citation type="submission" date="2021-06" db="EMBL/GenBank/DDBJ databases">
        <authorList>
            <person name="Kallberg Y."/>
            <person name="Tangrot J."/>
            <person name="Rosling A."/>
        </authorList>
    </citation>
    <scope>NUCLEOTIDE SEQUENCE</scope>
    <source>
        <strain evidence="2">CL551</strain>
    </source>
</reference>
<keyword evidence="3" id="KW-1185">Reference proteome</keyword>
<sequence length="170" mass="19574">YQEKELEVPISHNGLEGLARPDEAEAGDYENGDAFDEWEYESEEVEEEEGYYTEERSEEEETTCEEIPSPAIYLATLEEVPTWEEGEPTTEEPKVDLDNLSEEERVEVVKLFEAEEELFTRGLDELTQTDKRAKGEDGEEDKEKGNEGNSRFERTKNDPTHSHDETDTSN</sequence>
<feature type="non-terminal residue" evidence="2">
    <location>
        <position position="170"/>
    </location>
</feature>
<evidence type="ECO:0000256" key="1">
    <source>
        <dbReference type="SAM" id="MobiDB-lite"/>
    </source>
</evidence>